<evidence type="ECO:0000313" key="3">
    <source>
        <dbReference type="Proteomes" id="UP000324222"/>
    </source>
</evidence>
<feature type="region of interest" description="Disordered" evidence="1">
    <location>
        <begin position="42"/>
        <end position="62"/>
    </location>
</feature>
<name>A0A5B7E7C6_PORTR</name>
<dbReference type="AlphaFoldDB" id="A0A5B7E7C6"/>
<sequence length="62" mass="7130">MYLAKCDSGMTFAQKRNAIKEKGVAYVDGDKGKDTELDKEYEARRRETPTATLHHHRLITPH</sequence>
<dbReference type="EMBL" id="VSRR010002041">
    <property type="protein sequence ID" value="MPC29245.1"/>
    <property type="molecule type" value="Genomic_DNA"/>
</dbReference>
<evidence type="ECO:0000256" key="1">
    <source>
        <dbReference type="SAM" id="MobiDB-lite"/>
    </source>
</evidence>
<reference evidence="2 3" key="1">
    <citation type="submission" date="2019-05" db="EMBL/GenBank/DDBJ databases">
        <title>Another draft genome of Portunus trituberculatus and its Hox gene families provides insights of decapod evolution.</title>
        <authorList>
            <person name="Jeong J.-H."/>
            <person name="Song I."/>
            <person name="Kim S."/>
            <person name="Choi T."/>
            <person name="Kim D."/>
            <person name="Ryu S."/>
            <person name="Kim W."/>
        </authorList>
    </citation>
    <scope>NUCLEOTIDE SEQUENCE [LARGE SCALE GENOMIC DNA]</scope>
    <source>
        <tissue evidence="2">Muscle</tissue>
    </source>
</reference>
<comment type="caution">
    <text evidence="2">The sequence shown here is derived from an EMBL/GenBank/DDBJ whole genome shotgun (WGS) entry which is preliminary data.</text>
</comment>
<evidence type="ECO:0000313" key="2">
    <source>
        <dbReference type="EMBL" id="MPC29245.1"/>
    </source>
</evidence>
<feature type="compositionally biased region" description="Basic residues" evidence="1">
    <location>
        <begin position="53"/>
        <end position="62"/>
    </location>
</feature>
<keyword evidence="3" id="KW-1185">Reference proteome</keyword>
<accession>A0A5B7E7C6</accession>
<proteinExistence type="predicted"/>
<organism evidence="2 3">
    <name type="scientific">Portunus trituberculatus</name>
    <name type="common">Swimming crab</name>
    <name type="synonym">Neptunus trituberculatus</name>
    <dbReference type="NCBI Taxonomy" id="210409"/>
    <lineage>
        <taxon>Eukaryota</taxon>
        <taxon>Metazoa</taxon>
        <taxon>Ecdysozoa</taxon>
        <taxon>Arthropoda</taxon>
        <taxon>Crustacea</taxon>
        <taxon>Multicrustacea</taxon>
        <taxon>Malacostraca</taxon>
        <taxon>Eumalacostraca</taxon>
        <taxon>Eucarida</taxon>
        <taxon>Decapoda</taxon>
        <taxon>Pleocyemata</taxon>
        <taxon>Brachyura</taxon>
        <taxon>Eubrachyura</taxon>
        <taxon>Portunoidea</taxon>
        <taxon>Portunidae</taxon>
        <taxon>Portuninae</taxon>
        <taxon>Portunus</taxon>
    </lineage>
</organism>
<dbReference type="Proteomes" id="UP000324222">
    <property type="component" value="Unassembled WGS sequence"/>
</dbReference>
<protein>
    <submittedName>
        <fullName evidence="2">Uncharacterized protein</fullName>
    </submittedName>
</protein>
<gene>
    <name evidence="2" type="ORF">E2C01_022469</name>
</gene>